<proteinExistence type="predicted"/>
<feature type="transmembrane region" description="Helical" evidence="1">
    <location>
        <begin position="76"/>
        <end position="98"/>
    </location>
</feature>
<dbReference type="AlphaFoldDB" id="A0A0B1T2F0"/>
<dbReference type="OrthoDB" id="5829951at2759"/>
<keyword evidence="1" id="KW-1133">Transmembrane helix</keyword>
<protein>
    <submittedName>
        <fullName evidence="2">Uncharacterized protein</fullName>
    </submittedName>
</protein>
<feature type="transmembrane region" description="Helical" evidence="1">
    <location>
        <begin position="6"/>
        <end position="27"/>
    </location>
</feature>
<keyword evidence="1" id="KW-0812">Transmembrane</keyword>
<dbReference type="EMBL" id="KN551870">
    <property type="protein sequence ID" value="KHJ91703.1"/>
    <property type="molecule type" value="Genomic_DNA"/>
</dbReference>
<sequence>MANYRQWIYCVNCTIIIVQILLIGYILKTFSLEWWFLIPTKLTNPIFIFCFVLIGIQFFTCVCGLIGVLISNSYLLSAYWLFMVPLLITDGVMIMPLVEHMSGIHRSIAGHIHEISTEQPYDRCFLNSFPAFMKKDSFRLKQVQLDATYGIQFKLLTIVAHRILFTDTVTLKVGNVAICSFLRQERP</sequence>
<gene>
    <name evidence="2" type="ORF">OESDEN_08421</name>
</gene>
<keyword evidence="1" id="KW-0472">Membrane</keyword>
<name>A0A0B1T2F0_OESDE</name>
<dbReference type="Proteomes" id="UP000053660">
    <property type="component" value="Unassembled WGS sequence"/>
</dbReference>
<feature type="transmembrane region" description="Helical" evidence="1">
    <location>
        <begin position="47"/>
        <end position="70"/>
    </location>
</feature>
<evidence type="ECO:0000313" key="3">
    <source>
        <dbReference type="Proteomes" id="UP000053660"/>
    </source>
</evidence>
<reference evidence="2 3" key="1">
    <citation type="submission" date="2014-03" db="EMBL/GenBank/DDBJ databases">
        <title>Draft genome of the hookworm Oesophagostomum dentatum.</title>
        <authorList>
            <person name="Mitreva M."/>
        </authorList>
    </citation>
    <scope>NUCLEOTIDE SEQUENCE [LARGE SCALE GENOMIC DNA]</scope>
    <source>
        <strain evidence="2 3">OD-Hann</strain>
    </source>
</reference>
<keyword evidence="3" id="KW-1185">Reference proteome</keyword>
<evidence type="ECO:0000256" key="1">
    <source>
        <dbReference type="SAM" id="Phobius"/>
    </source>
</evidence>
<organism evidence="2 3">
    <name type="scientific">Oesophagostomum dentatum</name>
    <name type="common">Nodular worm</name>
    <dbReference type="NCBI Taxonomy" id="61180"/>
    <lineage>
        <taxon>Eukaryota</taxon>
        <taxon>Metazoa</taxon>
        <taxon>Ecdysozoa</taxon>
        <taxon>Nematoda</taxon>
        <taxon>Chromadorea</taxon>
        <taxon>Rhabditida</taxon>
        <taxon>Rhabditina</taxon>
        <taxon>Rhabditomorpha</taxon>
        <taxon>Strongyloidea</taxon>
        <taxon>Strongylidae</taxon>
        <taxon>Oesophagostomum</taxon>
    </lineage>
</organism>
<accession>A0A0B1T2F0</accession>
<evidence type="ECO:0000313" key="2">
    <source>
        <dbReference type="EMBL" id="KHJ91703.1"/>
    </source>
</evidence>